<dbReference type="InterPro" id="IPR010998">
    <property type="entry name" value="Integrase_recombinase_N"/>
</dbReference>
<reference evidence="2" key="1">
    <citation type="journal article" date="2014" name="Front. Microbiol.">
        <title>High frequency of phylogenetically diverse reductive dehalogenase-homologous genes in deep subseafloor sedimentary metagenomes.</title>
        <authorList>
            <person name="Kawai M."/>
            <person name="Futagami T."/>
            <person name="Toyoda A."/>
            <person name="Takaki Y."/>
            <person name="Nishi S."/>
            <person name="Hori S."/>
            <person name="Arai W."/>
            <person name="Tsubouchi T."/>
            <person name="Morono Y."/>
            <person name="Uchiyama I."/>
            <person name="Ito T."/>
            <person name="Fujiyama A."/>
            <person name="Inagaki F."/>
            <person name="Takami H."/>
        </authorList>
    </citation>
    <scope>NUCLEOTIDE SEQUENCE</scope>
    <source>
        <strain evidence="2">Expedition CK06-06</strain>
    </source>
</reference>
<evidence type="ECO:0000313" key="2">
    <source>
        <dbReference type="EMBL" id="GAG33203.1"/>
    </source>
</evidence>
<organism evidence="2">
    <name type="scientific">marine sediment metagenome</name>
    <dbReference type="NCBI Taxonomy" id="412755"/>
    <lineage>
        <taxon>unclassified sequences</taxon>
        <taxon>metagenomes</taxon>
        <taxon>ecological metagenomes</taxon>
    </lineage>
</organism>
<dbReference type="Gene3D" id="1.10.150.130">
    <property type="match status" value="1"/>
</dbReference>
<keyword evidence="1" id="KW-0238">DNA-binding</keyword>
<feature type="non-terminal residue" evidence="2">
    <location>
        <position position="67"/>
    </location>
</feature>
<sequence>MQLDPKYDPATAKTEARKASDFAGLMEQYFEAKQRDLRLATLTEWRRVAKRDILPQLGRFTPDEITR</sequence>
<dbReference type="AlphaFoldDB" id="X0X951"/>
<dbReference type="GO" id="GO:0003677">
    <property type="term" value="F:DNA binding"/>
    <property type="evidence" value="ECO:0007669"/>
    <property type="project" value="UniProtKB-KW"/>
</dbReference>
<evidence type="ECO:0000256" key="1">
    <source>
        <dbReference type="ARBA" id="ARBA00023125"/>
    </source>
</evidence>
<protein>
    <submittedName>
        <fullName evidence="2">Uncharacterized protein</fullName>
    </submittedName>
</protein>
<accession>X0X951</accession>
<name>X0X951_9ZZZZ</name>
<proteinExistence type="predicted"/>
<dbReference type="EMBL" id="BARS01045479">
    <property type="protein sequence ID" value="GAG33203.1"/>
    <property type="molecule type" value="Genomic_DNA"/>
</dbReference>
<gene>
    <name evidence="2" type="ORF">S01H1_68574</name>
</gene>
<comment type="caution">
    <text evidence="2">The sequence shown here is derived from an EMBL/GenBank/DDBJ whole genome shotgun (WGS) entry which is preliminary data.</text>
</comment>